<dbReference type="GO" id="GO:0005794">
    <property type="term" value="C:Golgi apparatus"/>
    <property type="evidence" value="ECO:0007669"/>
    <property type="project" value="TreeGrafter"/>
</dbReference>
<gene>
    <name evidence="5" type="ORF">NESM_000708500</name>
</gene>
<dbReference type="PANTHER" id="PTHR31121">
    <property type="entry name" value="ALPHA-1,2 MANNOSYLTRANSFERASE KTR1"/>
    <property type="match status" value="1"/>
</dbReference>
<keyword evidence="4" id="KW-1133">Transmembrane helix</keyword>
<keyword evidence="6" id="KW-1185">Reference proteome</keyword>
<evidence type="ECO:0000256" key="2">
    <source>
        <dbReference type="ARBA" id="ARBA00022679"/>
    </source>
</evidence>
<evidence type="ECO:0000313" key="6">
    <source>
        <dbReference type="Proteomes" id="UP001430356"/>
    </source>
</evidence>
<dbReference type="PANTHER" id="PTHR31121:SF6">
    <property type="entry name" value="ALPHA-1,2 MANNOSYLTRANSFERASE KTR1"/>
    <property type="match status" value="1"/>
</dbReference>
<keyword evidence="4" id="KW-0812">Transmembrane</keyword>
<dbReference type="SUPFAM" id="SSF53448">
    <property type="entry name" value="Nucleotide-diphospho-sugar transferases"/>
    <property type="match status" value="1"/>
</dbReference>
<dbReference type="GO" id="GO:0000032">
    <property type="term" value="P:cell wall mannoprotein biosynthetic process"/>
    <property type="evidence" value="ECO:0007669"/>
    <property type="project" value="TreeGrafter"/>
</dbReference>
<dbReference type="InterPro" id="IPR002685">
    <property type="entry name" value="Glyco_trans_15"/>
</dbReference>
<keyword evidence="2" id="KW-0808">Transferase</keyword>
<dbReference type="GO" id="GO:0006487">
    <property type="term" value="P:protein N-linked glycosylation"/>
    <property type="evidence" value="ECO:0007669"/>
    <property type="project" value="TreeGrafter"/>
</dbReference>
<evidence type="ECO:0000313" key="5">
    <source>
        <dbReference type="EMBL" id="KAK7197583.1"/>
    </source>
</evidence>
<dbReference type="InterPro" id="IPR029044">
    <property type="entry name" value="Nucleotide-diphossugar_trans"/>
</dbReference>
<comment type="caution">
    <text evidence="5">The sequence shown here is derived from an EMBL/GenBank/DDBJ whole genome shotgun (WGS) entry which is preliminary data.</text>
</comment>
<feature type="region of interest" description="Disordered" evidence="3">
    <location>
        <begin position="327"/>
        <end position="353"/>
    </location>
</feature>
<dbReference type="GO" id="GO:0000026">
    <property type="term" value="F:alpha-1,2-mannosyltransferase activity"/>
    <property type="evidence" value="ECO:0007669"/>
    <property type="project" value="TreeGrafter"/>
</dbReference>
<evidence type="ECO:0000256" key="3">
    <source>
        <dbReference type="SAM" id="MobiDB-lite"/>
    </source>
</evidence>
<accession>A0AAW0EXQ3</accession>
<dbReference type="GO" id="GO:0016020">
    <property type="term" value="C:membrane"/>
    <property type="evidence" value="ECO:0007669"/>
    <property type="project" value="InterPro"/>
</dbReference>
<feature type="transmembrane region" description="Helical" evidence="4">
    <location>
        <begin position="105"/>
        <end position="138"/>
    </location>
</feature>
<dbReference type="EMBL" id="JAECZO010000111">
    <property type="protein sequence ID" value="KAK7197583.1"/>
    <property type="molecule type" value="Genomic_DNA"/>
</dbReference>
<organism evidence="5 6">
    <name type="scientific">Novymonas esmeraldas</name>
    <dbReference type="NCBI Taxonomy" id="1808958"/>
    <lineage>
        <taxon>Eukaryota</taxon>
        <taxon>Discoba</taxon>
        <taxon>Euglenozoa</taxon>
        <taxon>Kinetoplastea</taxon>
        <taxon>Metakinetoplastina</taxon>
        <taxon>Trypanosomatida</taxon>
        <taxon>Trypanosomatidae</taxon>
        <taxon>Novymonas</taxon>
    </lineage>
</organism>
<evidence type="ECO:0000256" key="4">
    <source>
        <dbReference type="SAM" id="Phobius"/>
    </source>
</evidence>
<name>A0AAW0EXQ3_9TRYP</name>
<sequence length="943" mass="100442">MQSSHIRRRVGPDGDGDAVDAVMTSVYVRGDATATLPLNEGTDGGLAASTEQMRWRRRRCRLSVLCSLGRWRRRTRSDCCTVAVAPGWAGAAARGRRWVRDTPRVWVCCAAAAAAAAAAVVLLLCALFVLWACVLLLFDPDTATGVRLGVVTPFHAAPVDTETQASGGLLHTNAAASAATTALALTLHLLHGGGWRGESDALVEVQRILYRKQLLRGDAANTVLQPDMMGEHSRGSGPHALPLSPPWRAAPSTEVEPSRVRAPVLRALRSCVSGGADDASAAASTRSMPPVWAQWMATTTSAAAAAAAVSAEAQCVRRRQSRLACADAEASEGEDTHDHRRRSGSSNSSGVQRRTTLSAAAVAHLFFSSTPALAAADVSAWRARNGTRISRAAAQLERFHRCTPPPLSSSSSTSTRTTASSSGVLLMLAGSGDRHPGMRRSVLERVTLPLLEQHFLSLHPHYPLHIFYEADGIEFADAGTARRGTAPRPAWTLSDALRHSDVYTVPHSWRPGVAAGGAAGGAPHVPPPPPVLVASADMLPAMERTHAALADWFARVAAAVPSAPYVTLENVAPLFAALPCGVSEAMVESWVRHSDVEPSHGRGYRQMSRFWARLVWRLPSLRVWMDAAEGRGEAAAYGGGGGGGDDVPPWRFRYAYYWRLDTDSWLSRPVVCDPLATMASLRCAYGYRELTLDVARVVRHLGDALLDWAGNGSSAAAVGAWGALSDPASAGLATLTAAGGLPPLPPTWPWYGVYPEHSSAALSAAERDVLRAYFFTGASTSPHTDAVRDDAAAAGHYNRIMYYNNFELGTFALKTHPLYTSVVDFLDDGDRADWGGAVRAAQHSSYTLHELPGGGAARVNPVFVLTAVALSTSAANGAHARSDAPRQCRADGVSGRAWRSGYLQYRWGDAPVHTFAVEAALQREGWAVCQFDAELGGYAHSPF</sequence>
<comment type="similarity">
    <text evidence="1">Belongs to the glycosyltransferase 15 family.</text>
</comment>
<proteinExistence type="inferred from homology"/>
<evidence type="ECO:0000256" key="1">
    <source>
        <dbReference type="ARBA" id="ARBA00007677"/>
    </source>
</evidence>
<reference evidence="5 6" key="1">
    <citation type="journal article" date="2021" name="MBio">
        <title>A New Model Trypanosomatid, Novymonas esmeraldas: Genomic Perception of Its 'Candidatus Pandoraea novymonadis' Endosymbiont.</title>
        <authorList>
            <person name="Zakharova A."/>
            <person name="Saura A."/>
            <person name="Butenko A."/>
            <person name="Podesvova L."/>
            <person name="Warmusova S."/>
            <person name="Kostygov A.Y."/>
            <person name="Nenarokova A."/>
            <person name="Lukes J."/>
            <person name="Opperdoes F.R."/>
            <person name="Yurchenko V."/>
        </authorList>
    </citation>
    <scope>NUCLEOTIDE SEQUENCE [LARGE SCALE GENOMIC DNA]</scope>
    <source>
        <strain evidence="5 6">E262AT.01</strain>
    </source>
</reference>
<dbReference type="Proteomes" id="UP001430356">
    <property type="component" value="Unassembled WGS sequence"/>
</dbReference>
<feature type="compositionally biased region" description="Low complexity" evidence="3">
    <location>
        <begin position="344"/>
        <end position="353"/>
    </location>
</feature>
<dbReference type="AlphaFoldDB" id="A0AAW0EXQ3"/>
<protein>
    <submittedName>
        <fullName evidence="5">Uncharacterized protein</fullName>
    </submittedName>
</protein>
<keyword evidence="4" id="KW-0472">Membrane</keyword>
<dbReference type="Gene3D" id="3.90.550.10">
    <property type="entry name" value="Spore Coat Polysaccharide Biosynthesis Protein SpsA, Chain A"/>
    <property type="match status" value="1"/>
</dbReference>